<dbReference type="PANTHER" id="PTHR28055">
    <property type="entry name" value="ALTERED INHERITANCE OF MITOCHONDRIA PROTEIN 41, MITOCHONDRIAL"/>
    <property type="match status" value="1"/>
</dbReference>
<dbReference type="Proteomes" id="UP000824988">
    <property type="component" value="Chromosome"/>
</dbReference>
<dbReference type="EMBL" id="AP019782">
    <property type="protein sequence ID" value="BBL72581.1"/>
    <property type="molecule type" value="Genomic_DNA"/>
</dbReference>
<dbReference type="InterPro" id="IPR019004">
    <property type="entry name" value="YqeY/Aim41"/>
</dbReference>
<proteinExistence type="predicted"/>
<protein>
    <submittedName>
        <fullName evidence="1">Aspartyl-tRNA amidotransferase subunit B</fullName>
    </submittedName>
</protein>
<sequence>MSDTSLSFKQRIQEDMKAAMKAGEKDRLGVIRLILAAIKQREVDERIVLDDAQVLLVLDKMAKQRRESISQYRSANREDLAAVEEAELTIILAYLPAALPDEEIAAMVGAAIAETGAAGPADMGKVMAVLKPKMQGRADMSAVSAIVKQRLSS</sequence>
<keyword evidence="2" id="KW-1185">Reference proteome</keyword>
<dbReference type="RefSeq" id="WP_281427712.1">
    <property type="nucleotide sequence ID" value="NZ_AP019782.1"/>
</dbReference>
<dbReference type="KEGG" id="moz:MoryE10_31870"/>
<organism evidence="1 2">
    <name type="scientific">Methylogaea oryzae</name>
    <dbReference type="NCBI Taxonomy" id="1295382"/>
    <lineage>
        <taxon>Bacteria</taxon>
        <taxon>Pseudomonadati</taxon>
        <taxon>Pseudomonadota</taxon>
        <taxon>Gammaproteobacteria</taxon>
        <taxon>Methylococcales</taxon>
        <taxon>Methylococcaceae</taxon>
        <taxon>Methylogaea</taxon>
    </lineage>
</organism>
<name>A0A8D5AJN0_9GAMM</name>
<reference evidence="1" key="1">
    <citation type="submission" date="2019-06" db="EMBL/GenBank/DDBJ databases">
        <title>Complete genome sequence of Methylogaea oryzae strain JCM16910.</title>
        <authorList>
            <person name="Asakawa S."/>
        </authorList>
    </citation>
    <scope>NUCLEOTIDE SEQUENCE</scope>
    <source>
        <strain evidence="1">E10</strain>
    </source>
</reference>
<dbReference type="AlphaFoldDB" id="A0A8D5AJN0"/>
<evidence type="ECO:0000313" key="2">
    <source>
        <dbReference type="Proteomes" id="UP000824988"/>
    </source>
</evidence>
<accession>A0A8D5AJN0</accession>
<dbReference type="Pfam" id="PF09424">
    <property type="entry name" value="YqeY"/>
    <property type="match status" value="1"/>
</dbReference>
<dbReference type="PANTHER" id="PTHR28055:SF1">
    <property type="entry name" value="ALTERED INHERITANCE OF MITOCHONDRIA PROTEIN 41, MITOCHONDRIAL"/>
    <property type="match status" value="1"/>
</dbReference>
<gene>
    <name evidence="1" type="ORF">MoryE10_31870</name>
</gene>
<evidence type="ECO:0000313" key="1">
    <source>
        <dbReference type="EMBL" id="BBL72581.1"/>
    </source>
</evidence>